<name>A0ACC3BJS7_PYRYE</name>
<evidence type="ECO:0000313" key="2">
    <source>
        <dbReference type="Proteomes" id="UP000798662"/>
    </source>
</evidence>
<dbReference type="EMBL" id="CM020618">
    <property type="protein sequence ID" value="KAK1858005.1"/>
    <property type="molecule type" value="Genomic_DNA"/>
</dbReference>
<protein>
    <submittedName>
        <fullName evidence="1">Uncharacterized protein</fullName>
    </submittedName>
</protein>
<keyword evidence="2" id="KW-1185">Reference proteome</keyword>
<proteinExistence type="predicted"/>
<organism evidence="1 2">
    <name type="scientific">Pyropia yezoensis</name>
    <name type="common">Susabi-nori</name>
    <name type="synonym">Porphyra yezoensis</name>
    <dbReference type="NCBI Taxonomy" id="2788"/>
    <lineage>
        <taxon>Eukaryota</taxon>
        <taxon>Rhodophyta</taxon>
        <taxon>Bangiophyceae</taxon>
        <taxon>Bangiales</taxon>
        <taxon>Bangiaceae</taxon>
        <taxon>Pyropia</taxon>
    </lineage>
</organism>
<accession>A0ACC3BJS7</accession>
<comment type="caution">
    <text evidence="1">The sequence shown here is derived from an EMBL/GenBank/DDBJ whole genome shotgun (WGS) entry which is preliminary data.</text>
</comment>
<reference evidence="1" key="1">
    <citation type="submission" date="2019-11" db="EMBL/GenBank/DDBJ databases">
        <title>Nori genome reveals adaptations in red seaweeds to the harsh intertidal environment.</title>
        <authorList>
            <person name="Wang D."/>
            <person name="Mao Y."/>
        </authorList>
    </citation>
    <scope>NUCLEOTIDE SEQUENCE</scope>
    <source>
        <tissue evidence="1">Gametophyte</tissue>
    </source>
</reference>
<sequence length="891" mass="91600">MTVSPLSASGGKSPEALNSHALLQWATVHLPPLTDALSALAATGVTLPPLQLTATKFPVGQSNPTYHLRITSASDGAAPPYAVDLTVVLRKKPHGVLLPSAHAIEREYAVLSALAQTSVPVPSVYAMCADAAVVGTPFYVMEYVEGRCFDDPTLPGVSPEDRATMYAAAVQCVASLHAVDVASLTLDRRAFPSRGGYLARQLRRWGGQLRAVGGAGGDMGRLFANLSSAVAQSSLRGGRANGDDGGRRVCLTHGDFHLGNIKFHPTRPEVVAILDWELAATSDEPGADLATLAIPHALPDPPVQSAIVRGLGGVPDLAAAGIPSVADLRATYVAATAATCGSSGVSDDTHWRLLAAFALFRSGAVLVGVAARSRSGNASGSTAAEAAILAPYFVQQAAATLRGEGPSAGAVRVQGGQVPRPVANHGGSLVAAPDVRDRRATDSEAAATLVALKRFMATCVVPLEAAHASHCAASATKWTPFPPLEDLKASARSLHLWNLFLPPSLGGSYSAVQYAPLAAVMGSVTWASEAFNCSAPDTGNMELLARLATPAQRARYLDPLLNGTIRSCFGMTEPAVASSDATNLAATATTAPSGEALILRGQKWWTSGGLDPRARVCVLLVRDDPRERSPPEAATPHNQHTLLLLPLPHPGVTLDRPLTVFGYDDAPHGHGVLTLASAVLPLSPSPLLGVRGGGFAGAQARLGGGRLHHCLRLVGAGERALALAVDRSRARVAFGRRLADHGVVLEGLARSRADLDAARLLALDAAAALDALDNLEAAGAAARGGGSNGSSSSSSSAAAARRAARRTARAKIALVKAVVPTSVGGVIDRAVQVWGGAGVGGGTPLAYLWAAARALRLADGPDEVHWAVVGREELRAVAAAPGAVWVEGVDL</sequence>
<gene>
    <name evidence="1" type="ORF">I4F81_000619</name>
</gene>
<dbReference type="Proteomes" id="UP000798662">
    <property type="component" value="Chromosome 1"/>
</dbReference>
<evidence type="ECO:0000313" key="1">
    <source>
        <dbReference type="EMBL" id="KAK1858005.1"/>
    </source>
</evidence>